<dbReference type="EMBL" id="LJYW01000001">
    <property type="protein sequence ID" value="KPL54407.1"/>
    <property type="molecule type" value="Genomic_DNA"/>
</dbReference>
<accession>A0A0P6VRG5</accession>
<dbReference type="STRING" id="665126.ABB55_21105"/>
<dbReference type="Pfam" id="PF00501">
    <property type="entry name" value="AMP-binding"/>
    <property type="match status" value="1"/>
</dbReference>
<dbReference type="SUPFAM" id="SSF56801">
    <property type="entry name" value="Acetyl-CoA synthetase-like"/>
    <property type="match status" value="1"/>
</dbReference>
<dbReference type="RefSeq" id="WP_054360574.1">
    <property type="nucleotide sequence ID" value="NZ_LJYW01000001.1"/>
</dbReference>
<proteinExistence type="predicted"/>
<reference evidence="2 3" key="2">
    <citation type="submission" date="2015-10" db="EMBL/GenBank/DDBJ databases">
        <title>Draft Genome Sequence of Prosthecomicrobium hirschii ATCC 27832.</title>
        <authorList>
            <person name="Daniel J."/>
            <person name="Givan S.A."/>
            <person name="Brun Y.V."/>
            <person name="Brown P.J."/>
        </authorList>
    </citation>
    <scope>NUCLEOTIDE SEQUENCE [LARGE SCALE GENOMIC DNA]</scope>
    <source>
        <strain evidence="2 3">16</strain>
    </source>
</reference>
<protein>
    <recommendedName>
        <fullName evidence="1">AMP-dependent synthetase/ligase domain-containing protein</fullName>
    </recommendedName>
</protein>
<dbReference type="GO" id="GO:0016878">
    <property type="term" value="F:acid-thiol ligase activity"/>
    <property type="evidence" value="ECO:0007669"/>
    <property type="project" value="UniProtKB-ARBA"/>
</dbReference>
<evidence type="ECO:0000313" key="3">
    <source>
        <dbReference type="Proteomes" id="UP000048984"/>
    </source>
</evidence>
<name>A0A0P6VRG5_9HYPH</name>
<keyword evidence="3" id="KW-1185">Reference proteome</keyword>
<dbReference type="InterPro" id="IPR045851">
    <property type="entry name" value="AMP-bd_C_sf"/>
</dbReference>
<dbReference type="InterPro" id="IPR042099">
    <property type="entry name" value="ANL_N_sf"/>
</dbReference>
<reference evidence="2 3" key="1">
    <citation type="submission" date="2015-09" db="EMBL/GenBank/DDBJ databases">
        <authorList>
            <person name="Jackson K.R."/>
            <person name="Lunt B.L."/>
            <person name="Fisher J.N.B."/>
            <person name="Gardner A.V."/>
            <person name="Bailey M.E."/>
            <person name="Deus L.M."/>
            <person name="Earl A.S."/>
            <person name="Gibby P.D."/>
            <person name="Hartmann K.A."/>
            <person name="Liu J.E."/>
            <person name="Manci A.M."/>
            <person name="Nielsen D.A."/>
            <person name="Solomon M.B."/>
            <person name="Breakwell D.P."/>
            <person name="Burnett S.H."/>
            <person name="Grose J.H."/>
        </authorList>
    </citation>
    <scope>NUCLEOTIDE SEQUENCE [LARGE SCALE GENOMIC DNA]</scope>
    <source>
        <strain evidence="2 3">16</strain>
    </source>
</reference>
<dbReference type="CDD" id="cd04433">
    <property type="entry name" value="AFD_class_I"/>
    <property type="match status" value="1"/>
</dbReference>
<sequence>MSFHDHVLFNARLWPEKPAIVLMDRVVTYGMMARGIHAVAAVLGEAGLGRGAVVGVLVDLPSWNLILACALAHIGATSVPLNALDDARSFGLAFDAIVTRADVADKTQIRCLRMDERWFALAAERPAAPFAPDMICRVASSSGTTGRPKLVGIDLNAFRVRQAAWQTAMDYVGWERLMILLGITTHFAFGTALMALSCGRTVYFAADAAEAMQMLQLFRIDAVIASTRWTEVLVAEQLKRPAPLDALRCFHFGGSYATAALMDQVRTHLTPNACVQYGSTEAGCTAYGPIARMRGLSGAVGFVAPFAAIEVVDDQDRPLAAGREGILRVRSGSLGRPHGGADPASGGFRDGWHYPGDVGRIDPDGILVLSGRTDHLITAGGAKAAPEEIEQELRAGPGVRDVAVGMYRASPSAPAEAVALVVVEGRFDPFLLKQWADRTVTGAPIARFHRVDAIPRGPAGKIAREAVRALIETAT</sequence>
<dbReference type="Gene3D" id="3.40.50.12780">
    <property type="entry name" value="N-terminal domain of ligase-like"/>
    <property type="match status" value="1"/>
</dbReference>
<feature type="domain" description="AMP-dependent synthetase/ligase" evidence="1">
    <location>
        <begin position="11"/>
        <end position="334"/>
    </location>
</feature>
<dbReference type="PANTHER" id="PTHR43767:SF1">
    <property type="entry name" value="NONRIBOSOMAL PEPTIDE SYNTHASE PES1 (EUROFUNG)-RELATED"/>
    <property type="match status" value="1"/>
</dbReference>
<comment type="caution">
    <text evidence="2">The sequence shown here is derived from an EMBL/GenBank/DDBJ whole genome shotgun (WGS) entry which is preliminary data.</text>
</comment>
<dbReference type="Proteomes" id="UP000048984">
    <property type="component" value="Unassembled WGS sequence"/>
</dbReference>
<evidence type="ECO:0000259" key="1">
    <source>
        <dbReference type="Pfam" id="PF00501"/>
    </source>
</evidence>
<dbReference type="PANTHER" id="PTHR43767">
    <property type="entry name" value="LONG-CHAIN-FATTY-ACID--COA LIGASE"/>
    <property type="match status" value="1"/>
</dbReference>
<dbReference type="AlphaFoldDB" id="A0A0P6VRG5"/>
<dbReference type="InterPro" id="IPR000873">
    <property type="entry name" value="AMP-dep_synth/lig_dom"/>
</dbReference>
<dbReference type="Gene3D" id="3.30.300.30">
    <property type="match status" value="1"/>
</dbReference>
<dbReference type="InterPro" id="IPR050237">
    <property type="entry name" value="ATP-dep_AMP-bd_enzyme"/>
</dbReference>
<gene>
    <name evidence="2" type="ORF">ABB55_21105</name>
</gene>
<evidence type="ECO:0000313" key="2">
    <source>
        <dbReference type="EMBL" id="KPL54407.1"/>
    </source>
</evidence>
<organism evidence="2 3">
    <name type="scientific">Prosthecodimorpha hirschii</name>
    <dbReference type="NCBI Taxonomy" id="665126"/>
    <lineage>
        <taxon>Bacteria</taxon>
        <taxon>Pseudomonadati</taxon>
        <taxon>Pseudomonadota</taxon>
        <taxon>Alphaproteobacteria</taxon>
        <taxon>Hyphomicrobiales</taxon>
        <taxon>Ancalomicrobiaceae</taxon>
        <taxon>Prosthecodimorpha</taxon>
    </lineage>
</organism>